<dbReference type="AlphaFoldDB" id="A0A3S4RTA4"/>
<keyword evidence="2" id="KW-0732">Signal</keyword>
<evidence type="ECO:0000313" key="4">
    <source>
        <dbReference type="Proteomes" id="UP000282551"/>
    </source>
</evidence>
<sequence>MNTDTISDSVSHAKFPARLAVVGWAVALALGAPATALAAPIDNTWDIEEYDDCMQNTTKPSVQCCIDSGGVPTLPADPHGCTAPPAEVQVAPQGPRTVPPRIIDDAPEVQLDPGQAPPEVVGPTVPIGPATG</sequence>
<protein>
    <recommendedName>
        <fullName evidence="5">Intersectin-EH binding protein Ibp1</fullName>
    </recommendedName>
</protein>
<dbReference type="EMBL" id="LR134355">
    <property type="protein sequence ID" value="VEG48343.1"/>
    <property type="molecule type" value="Genomic_DNA"/>
</dbReference>
<reference evidence="3 4" key="1">
    <citation type="submission" date="2018-12" db="EMBL/GenBank/DDBJ databases">
        <authorList>
            <consortium name="Pathogen Informatics"/>
        </authorList>
    </citation>
    <scope>NUCLEOTIDE SEQUENCE [LARGE SCALE GENOMIC DNA]</scope>
    <source>
        <strain evidence="3 4">NCTC10485</strain>
    </source>
</reference>
<feature type="chain" id="PRO_5018686101" description="Intersectin-EH binding protein Ibp1" evidence="2">
    <location>
        <begin position="39"/>
        <end position="132"/>
    </location>
</feature>
<dbReference type="Proteomes" id="UP000282551">
    <property type="component" value="Chromosome"/>
</dbReference>
<name>A0A3S4RTA4_MYCCI</name>
<gene>
    <name evidence="3" type="ORF">NCTC10485_02637</name>
</gene>
<feature type="signal peptide" evidence="2">
    <location>
        <begin position="1"/>
        <end position="38"/>
    </location>
</feature>
<accession>A0A3S4RTA4</accession>
<evidence type="ECO:0000313" key="3">
    <source>
        <dbReference type="EMBL" id="VEG48343.1"/>
    </source>
</evidence>
<evidence type="ECO:0000256" key="1">
    <source>
        <dbReference type="SAM" id="MobiDB-lite"/>
    </source>
</evidence>
<keyword evidence="4" id="KW-1185">Reference proteome</keyword>
<dbReference type="RefSeq" id="WP_126334159.1">
    <property type="nucleotide sequence ID" value="NZ_AP022604.1"/>
</dbReference>
<evidence type="ECO:0008006" key="5">
    <source>
        <dbReference type="Google" id="ProtNLM"/>
    </source>
</evidence>
<dbReference type="OrthoDB" id="4635405at2"/>
<organism evidence="3 4">
    <name type="scientific">Mycolicibacterium chitae</name>
    <name type="common">Mycobacterium chitae</name>
    <dbReference type="NCBI Taxonomy" id="1792"/>
    <lineage>
        <taxon>Bacteria</taxon>
        <taxon>Bacillati</taxon>
        <taxon>Actinomycetota</taxon>
        <taxon>Actinomycetes</taxon>
        <taxon>Mycobacteriales</taxon>
        <taxon>Mycobacteriaceae</taxon>
        <taxon>Mycolicibacterium</taxon>
    </lineage>
</organism>
<feature type="region of interest" description="Disordered" evidence="1">
    <location>
        <begin position="110"/>
        <end position="132"/>
    </location>
</feature>
<proteinExistence type="predicted"/>
<evidence type="ECO:0000256" key="2">
    <source>
        <dbReference type="SAM" id="SignalP"/>
    </source>
</evidence>